<organism evidence="3 4">
    <name type="scientific">Candidatus Merdivicinus excrementipullorum</name>
    <dbReference type="NCBI Taxonomy" id="2840867"/>
    <lineage>
        <taxon>Bacteria</taxon>
        <taxon>Bacillati</taxon>
        <taxon>Bacillota</taxon>
        <taxon>Clostridia</taxon>
        <taxon>Eubacteriales</taxon>
        <taxon>Oscillospiraceae</taxon>
        <taxon>Oscillospiraceae incertae sedis</taxon>
        <taxon>Candidatus Merdivicinus</taxon>
    </lineage>
</organism>
<evidence type="ECO:0000256" key="1">
    <source>
        <dbReference type="ARBA" id="ARBA00022801"/>
    </source>
</evidence>
<accession>A0A9D1K0L0</accession>
<reference evidence="3" key="1">
    <citation type="submission" date="2020-10" db="EMBL/GenBank/DDBJ databases">
        <authorList>
            <person name="Gilroy R."/>
        </authorList>
    </citation>
    <scope>NUCLEOTIDE SEQUENCE</scope>
    <source>
        <strain evidence="3">CHK199-13235</strain>
    </source>
</reference>
<reference evidence="3" key="2">
    <citation type="journal article" date="2021" name="PeerJ">
        <title>Extensive microbial diversity within the chicken gut microbiome revealed by metagenomics and culture.</title>
        <authorList>
            <person name="Gilroy R."/>
            <person name="Ravi A."/>
            <person name="Getino M."/>
            <person name="Pursley I."/>
            <person name="Horton D.L."/>
            <person name="Alikhan N.F."/>
            <person name="Baker D."/>
            <person name="Gharbi K."/>
            <person name="Hall N."/>
            <person name="Watson M."/>
            <person name="Adriaenssens E.M."/>
            <person name="Foster-Nyarko E."/>
            <person name="Jarju S."/>
            <person name="Secka A."/>
            <person name="Antonio M."/>
            <person name="Oren A."/>
            <person name="Chaudhuri R.R."/>
            <person name="La Ragione R."/>
            <person name="Hildebrand F."/>
            <person name="Pallen M.J."/>
        </authorList>
    </citation>
    <scope>NUCLEOTIDE SEQUENCE</scope>
    <source>
        <strain evidence="3">CHK199-13235</strain>
    </source>
</reference>
<name>A0A9D1K0L0_9FIRM</name>
<feature type="domain" description="Sialate O-acetylesterase" evidence="2">
    <location>
        <begin position="113"/>
        <end position="342"/>
    </location>
</feature>
<evidence type="ECO:0000313" key="3">
    <source>
        <dbReference type="EMBL" id="HIS76882.1"/>
    </source>
</evidence>
<comment type="caution">
    <text evidence="3">The sequence shown here is derived from an EMBL/GenBank/DDBJ whole genome shotgun (WGS) entry which is preliminary data.</text>
</comment>
<evidence type="ECO:0000313" key="4">
    <source>
        <dbReference type="Proteomes" id="UP000824002"/>
    </source>
</evidence>
<dbReference type="InterPro" id="IPR036514">
    <property type="entry name" value="SGNH_hydro_sf"/>
</dbReference>
<keyword evidence="1" id="KW-0378">Hydrolase</keyword>
<dbReference type="InterPro" id="IPR052940">
    <property type="entry name" value="Carb_Esterase_6"/>
</dbReference>
<gene>
    <name evidence="3" type="ORF">IAB51_08750</name>
</gene>
<evidence type="ECO:0000259" key="2">
    <source>
        <dbReference type="Pfam" id="PF03629"/>
    </source>
</evidence>
<dbReference type="InterPro" id="IPR005181">
    <property type="entry name" value="SASA"/>
</dbReference>
<dbReference type="PANTHER" id="PTHR31988:SF19">
    <property type="entry name" value="9-O-ACETYL-N-ACETYLNEURAMINIC ACID DEACETYLASE-RELATED"/>
    <property type="match status" value="1"/>
</dbReference>
<dbReference type="PANTHER" id="PTHR31988">
    <property type="entry name" value="ESTERASE, PUTATIVE (DUF303)-RELATED"/>
    <property type="match status" value="1"/>
</dbReference>
<dbReference type="EMBL" id="DVJP01000056">
    <property type="protein sequence ID" value="HIS76882.1"/>
    <property type="molecule type" value="Genomic_DNA"/>
</dbReference>
<protein>
    <submittedName>
        <fullName evidence="3">Sialate O-acetylesterase</fullName>
    </submittedName>
</protein>
<dbReference type="AlphaFoldDB" id="A0A9D1K0L0"/>
<dbReference type="Pfam" id="PF03629">
    <property type="entry name" value="SASA"/>
    <property type="match status" value="1"/>
</dbReference>
<proteinExistence type="predicted"/>
<dbReference type="SUPFAM" id="SSF52266">
    <property type="entry name" value="SGNH hydrolase"/>
    <property type="match status" value="1"/>
</dbReference>
<dbReference type="Proteomes" id="UP000824002">
    <property type="component" value="Unassembled WGS sequence"/>
</dbReference>
<sequence length="468" mass="52775">MFGVQITDGPQDWQIFQQENGFGQIRAAGRYFLREEVPMKAPQVFARVVREEDGRPLQYWQKAHMDETRAGWEISLKVPAGGLYRLETCLAEENEQILEWAMRGDMRFHLGVGDLYVIAGQSNSAGYGKDPAYDPPEPGVHLFRNCGRWDMAAHPMNESTGTIHPVNQESANPGHSPYLAFGKMLRREIGYPVGLLQTSLGGSPLRGWNPKEDGRLYRSMMEVIRSQGGKIKGVLWYQGCSDTNREDSSTYLKRFGEMVSSMRQELQQDVPFLTVQINRQTGVLEEDRGYWGMIREVQRQAAHEIPGVFVIPTLDYTLMSDGIHNSAVSNVAMGERLAAAALREIYGKPGFPAAPELETARFTDEKTVELTFRNVRGRLFCYDGVRPDISIWDEEGEIPMESWALCGDKIRLILSRRAKGICTAGGGWKREPQNPMPVDFETHIPALAFYQFPVEQARRPGGQFDAAF</sequence>
<dbReference type="GO" id="GO:0016787">
    <property type="term" value="F:hydrolase activity"/>
    <property type="evidence" value="ECO:0007669"/>
    <property type="project" value="UniProtKB-KW"/>
</dbReference>
<dbReference type="Gene3D" id="3.40.50.1110">
    <property type="entry name" value="SGNH hydrolase"/>
    <property type="match status" value="1"/>
</dbReference>